<comment type="caution">
    <text evidence="2">The sequence shown here is derived from an EMBL/GenBank/DDBJ whole genome shotgun (WGS) entry which is preliminary data.</text>
</comment>
<keyword evidence="1" id="KW-1133">Transmembrane helix</keyword>
<sequence>MSVGFLLALVAYHAGAVYFGMPWKLFFLGLIGSAYVFLTIVVAQMFDGLSPPGRGGKTIGVGRAILVGEIVVKIPALGLMLLTIWFLGPIIQGWIQGNASNGIKFLTLVVVMLIALGAGWTWWAVVMPRWWVWALERVANPRLLYSAAVSAQLLWPQHRRLASLNRTVWKTKRLSLREEVALKPYVEEPTAESNPNL</sequence>
<evidence type="ECO:0000256" key="1">
    <source>
        <dbReference type="SAM" id="Phobius"/>
    </source>
</evidence>
<dbReference type="Proteomes" id="UP000639516">
    <property type="component" value="Unassembled WGS sequence"/>
</dbReference>
<feature type="transmembrane region" description="Helical" evidence="1">
    <location>
        <begin position="70"/>
        <end position="91"/>
    </location>
</feature>
<feature type="transmembrane region" description="Helical" evidence="1">
    <location>
        <begin position="26"/>
        <end position="49"/>
    </location>
</feature>
<gene>
    <name evidence="2" type="ORF">HA482_25300</name>
</gene>
<evidence type="ECO:0000313" key="3">
    <source>
        <dbReference type="Proteomes" id="UP000639516"/>
    </source>
</evidence>
<proteinExistence type="predicted"/>
<keyword evidence="3" id="KW-1185">Reference proteome</keyword>
<evidence type="ECO:0000313" key="2">
    <source>
        <dbReference type="EMBL" id="MBC9981528.1"/>
    </source>
</evidence>
<accession>A0ABR7UC95</accession>
<reference evidence="2 3" key="1">
    <citation type="journal article" date="2020" name="Arch. Microbiol.">
        <title>Bradyrhizobium campsiandrae sp. nov., a nitrogen-fixing bacterial strain isolated from a native leguminous tree from the Amazon adapted to flooded conditions.</title>
        <authorList>
            <person name="Cabral Michel D."/>
            <person name="Martins da Costa E."/>
            <person name="Azarias Guimaraes A."/>
            <person name="Soares de Carvalho T."/>
            <person name="Santos de Castro Caputo P."/>
            <person name="Willems A."/>
            <person name="de Souza Moreira F.M."/>
        </authorList>
    </citation>
    <scope>NUCLEOTIDE SEQUENCE [LARGE SCALE GENOMIC DNA]</scope>
    <source>
        <strain evidence="3">INPA 384B</strain>
    </source>
</reference>
<name>A0ABR7UC95_9BRAD</name>
<organism evidence="2 3">
    <name type="scientific">Bradyrhizobium campsiandrae</name>
    <dbReference type="NCBI Taxonomy" id="1729892"/>
    <lineage>
        <taxon>Bacteria</taxon>
        <taxon>Pseudomonadati</taxon>
        <taxon>Pseudomonadota</taxon>
        <taxon>Alphaproteobacteria</taxon>
        <taxon>Hyphomicrobiales</taxon>
        <taxon>Nitrobacteraceae</taxon>
        <taxon>Bradyrhizobium</taxon>
    </lineage>
</organism>
<keyword evidence="1" id="KW-0472">Membrane</keyword>
<dbReference type="EMBL" id="JAATTO010000038">
    <property type="protein sequence ID" value="MBC9981528.1"/>
    <property type="molecule type" value="Genomic_DNA"/>
</dbReference>
<keyword evidence="1" id="KW-0812">Transmembrane</keyword>
<dbReference type="RefSeq" id="WP_188103508.1">
    <property type="nucleotide sequence ID" value="NZ_JAANIH010000033.1"/>
</dbReference>
<protein>
    <submittedName>
        <fullName evidence="2">Uncharacterized protein</fullName>
    </submittedName>
</protein>
<feature type="transmembrane region" description="Helical" evidence="1">
    <location>
        <begin position="103"/>
        <end position="125"/>
    </location>
</feature>